<dbReference type="Proteomes" id="UP000309340">
    <property type="component" value="Unassembled WGS sequence"/>
</dbReference>
<dbReference type="Gene3D" id="3.40.50.300">
    <property type="entry name" value="P-loop containing nucleotide triphosphate hydrolases"/>
    <property type="match status" value="1"/>
</dbReference>
<reference evidence="1 2" key="1">
    <citation type="submission" date="2017-03" db="EMBL/GenBank/DDBJ databases">
        <title>Genomes of endolithic fungi from Antarctica.</title>
        <authorList>
            <person name="Coleine C."/>
            <person name="Masonjones S."/>
            <person name="Stajich J.E."/>
        </authorList>
    </citation>
    <scope>NUCLEOTIDE SEQUENCE [LARGE SCALE GENOMIC DNA]</scope>
    <source>
        <strain evidence="1 2">CCFEE 5184</strain>
    </source>
</reference>
<dbReference type="EMBL" id="NAJQ01000475">
    <property type="protein sequence ID" value="TKA68996.1"/>
    <property type="molecule type" value="Genomic_DNA"/>
</dbReference>
<name>A0A4U0X1D4_9PEZI</name>
<dbReference type="SUPFAM" id="SSF55486">
    <property type="entry name" value="Metalloproteases ('zincins'), catalytic domain"/>
    <property type="match status" value="1"/>
</dbReference>
<dbReference type="CDD" id="cd02024">
    <property type="entry name" value="NRK1"/>
    <property type="match status" value="1"/>
</dbReference>
<dbReference type="GO" id="GO:0008237">
    <property type="term" value="F:metallopeptidase activity"/>
    <property type="evidence" value="ECO:0007669"/>
    <property type="project" value="InterPro"/>
</dbReference>
<accession>A0A4U0X1D4</accession>
<dbReference type="OrthoDB" id="10041966at2759"/>
<organism evidence="1 2">
    <name type="scientific">Friedmanniomyces simplex</name>
    <dbReference type="NCBI Taxonomy" id="329884"/>
    <lineage>
        <taxon>Eukaryota</taxon>
        <taxon>Fungi</taxon>
        <taxon>Dikarya</taxon>
        <taxon>Ascomycota</taxon>
        <taxon>Pezizomycotina</taxon>
        <taxon>Dothideomycetes</taxon>
        <taxon>Dothideomycetidae</taxon>
        <taxon>Mycosphaerellales</taxon>
        <taxon>Teratosphaeriaceae</taxon>
        <taxon>Friedmanniomyces</taxon>
    </lineage>
</organism>
<proteinExistence type="predicted"/>
<dbReference type="Pfam" id="PF13688">
    <property type="entry name" value="Reprolysin_5"/>
    <property type="match status" value="1"/>
</dbReference>
<dbReference type="InterPro" id="IPR024079">
    <property type="entry name" value="MetalloPept_cat_dom_sf"/>
</dbReference>
<gene>
    <name evidence="1" type="ORF">B0A55_07540</name>
</gene>
<dbReference type="SUPFAM" id="SSF52540">
    <property type="entry name" value="P-loop containing nucleoside triphosphate hydrolases"/>
    <property type="match status" value="1"/>
</dbReference>
<protein>
    <recommendedName>
        <fullName evidence="3">Phosphoribulokinase/uridine kinase domain-containing protein</fullName>
    </recommendedName>
</protein>
<dbReference type="PRINTS" id="PR00988">
    <property type="entry name" value="URIDINKINASE"/>
</dbReference>
<sequence>MATPTNAILVGISGPSSSGKTTLARLLRDIFANVFILHEDDFYKTDADIPINPEGIADWDCLDSINLPALQHALEHIRNNGTSPPDFVSKEDKNSVGKVDVDENEVEDLKWKASRWMFQDVPPIAIIDGFLLYSEEMKAIRDLFDVKIFLRTDYKTAKERREARSGYVTLEGFWKDPPGYVDKLVWPNYVRDHSFLFKDGNVEGDLDEARLQHLGIPLSDFDLTFNIRGDLDVRLRLEPNHDILAEDATVAYLAPDGTISHREAIDRLGHKVFKGTAWIQRPSIGQDKWQSVGWARVTVNRDGRDPQFEGAFAVHHDHHHIQSSENYLRTRHRLDPEIETNPGGDDYMVLWRDSDILPSAAQLQHPELRRSVLEEDAPSCQADGLSFNLQPDHPVYLGIMKRDMKSYGVMDFANLFSKRQIDGTTGGNSAGVNLVSTIGNSQGCPTTRKVALVGVATDCTYTNSFNSTESVRQNVISQMNTASSLYESTFNISLGLQNLTVSDASCPGTPAQATEWNQACGDSVDIQARLNYFSAWRGSQQDDNSHWTLLSTCNTGSAVGLAWLGQACVNTAMTTNGSTTGNGASSGGSETVSGANVVIRTQGASEWQIIAHETGHTYALVTRAKHTL</sequence>
<evidence type="ECO:0000313" key="1">
    <source>
        <dbReference type="EMBL" id="TKA68996.1"/>
    </source>
</evidence>
<evidence type="ECO:0008006" key="3">
    <source>
        <dbReference type="Google" id="ProtNLM"/>
    </source>
</evidence>
<dbReference type="Gene3D" id="3.40.390.10">
    <property type="entry name" value="Collagenase (Catalytic Domain)"/>
    <property type="match status" value="1"/>
</dbReference>
<keyword evidence="2" id="KW-1185">Reference proteome</keyword>
<dbReference type="PANTHER" id="PTHR10285">
    <property type="entry name" value="URIDINE KINASE"/>
    <property type="match status" value="1"/>
</dbReference>
<dbReference type="STRING" id="329884.A0A4U0X1D4"/>
<comment type="caution">
    <text evidence="1">The sequence shown here is derived from an EMBL/GenBank/DDBJ whole genome shotgun (WGS) entry which is preliminary data.</text>
</comment>
<dbReference type="AlphaFoldDB" id="A0A4U0X1D4"/>
<evidence type="ECO:0000313" key="2">
    <source>
        <dbReference type="Proteomes" id="UP000309340"/>
    </source>
</evidence>
<dbReference type="InterPro" id="IPR027417">
    <property type="entry name" value="P-loop_NTPase"/>
</dbReference>